<organism evidence="12 13">
    <name type="scientific">Cuscuta europaea</name>
    <name type="common">European dodder</name>
    <dbReference type="NCBI Taxonomy" id="41803"/>
    <lineage>
        <taxon>Eukaryota</taxon>
        <taxon>Viridiplantae</taxon>
        <taxon>Streptophyta</taxon>
        <taxon>Embryophyta</taxon>
        <taxon>Tracheophyta</taxon>
        <taxon>Spermatophyta</taxon>
        <taxon>Magnoliopsida</taxon>
        <taxon>eudicotyledons</taxon>
        <taxon>Gunneridae</taxon>
        <taxon>Pentapetalae</taxon>
        <taxon>asterids</taxon>
        <taxon>lamiids</taxon>
        <taxon>Solanales</taxon>
        <taxon>Convolvulaceae</taxon>
        <taxon>Cuscuteae</taxon>
        <taxon>Cuscuta</taxon>
        <taxon>Cuscuta subgen. Cuscuta</taxon>
    </lineage>
</organism>
<dbReference type="GO" id="GO:0006284">
    <property type="term" value="P:base-excision repair"/>
    <property type="evidence" value="ECO:0007669"/>
    <property type="project" value="InterPro"/>
</dbReference>
<keyword evidence="8" id="KW-0238">DNA-binding</keyword>
<comment type="cofactor">
    <cofactor evidence="1">
        <name>[4Fe-4S] cluster</name>
        <dbReference type="ChEBI" id="CHEBI:49883"/>
    </cofactor>
</comment>
<evidence type="ECO:0000256" key="8">
    <source>
        <dbReference type="ARBA" id="ARBA00023125"/>
    </source>
</evidence>
<feature type="compositionally biased region" description="Basic residues" evidence="10">
    <location>
        <begin position="533"/>
        <end position="544"/>
    </location>
</feature>
<keyword evidence="5" id="KW-0479">Metal-binding</keyword>
<evidence type="ECO:0000256" key="2">
    <source>
        <dbReference type="ARBA" id="ARBA00004123"/>
    </source>
</evidence>
<evidence type="ECO:0000313" key="12">
    <source>
        <dbReference type="EMBL" id="CAH9111414.1"/>
    </source>
</evidence>
<dbReference type="EMBL" id="CAMAPE010000054">
    <property type="protein sequence ID" value="CAH9111414.1"/>
    <property type="molecule type" value="Genomic_DNA"/>
</dbReference>
<keyword evidence="4" id="KW-0004">4Fe-4S</keyword>
<feature type="compositionally biased region" description="Polar residues" evidence="10">
    <location>
        <begin position="550"/>
        <end position="561"/>
    </location>
</feature>
<keyword evidence="7" id="KW-0411">Iron-sulfur</keyword>
<feature type="region of interest" description="Disordered" evidence="10">
    <location>
        <begin position="478"/>
        <end position="566"/>
    </location>
</feature>
<evidence type="ECO:0000256" key="3">
    <source>
        <dbReference type="ARBA" id="ARBA00005646"/>
    </source>
</evidence>
<dbReference type="GO" id="GO:0003677">
    <property type="term" value="F:DNA binding"/>
    <property type="evidence" value="ECO:0007669"/>
    <property type="project" value="UniProtKB-KW"/>
</dbReference>
<dbReference type="GO" id="GO:0051539">
    <property type="term" value="F:4 iron, 4 sulfur cluster binding"/>
    <property type="evidence" value="ECO:0007669"/>
    <property type="project" value="UniProtKB-KW"/>
</dbReference>
<dbReference type="FunFam" id="1.10.1670.10:FF:000004">
    <property type="entry name" value="DNA glycosylase/AP lyase ROS1"/>
    <property type="match status" value="1"/>
</dbReference>
<accession>A0A9P0ZUY7</accession>
<evidence type="ECO:0000256" key="4">
    <source>
        <dbReference type="ARBA" id="ARBA00022485"/>
    </source>
</evidence>
<evidence type="ECO:0000256" key="5">
    <source>
        <dbReference type="ARBA" id="ARBA00022723"/>
    </source>
</evidence>
<dbReference type="InterPro" id="IPR028925">
    <property type="entry name" value="RRM_DME"/>
</dbReference>
<keyword evidence="6" id="KW-0408">Iron</keyword>
<dbReference type="PANTHER" id="PTHR46213">
    <property type="entry name" value="TRANSCRIPTIONAL ACTIVATOR DEMETER"/>
    <property type="match status" value="1"/>
</dbReference>
<feature type="region of interest" description="Disordered" evidence="10">
    <location>
        <begin position="1166"/>
        <end position="1197"/>
    </location>
</feature>
<feature type="region of interest" description="Disordered" evidence="10">
    <location>
        <begin position="1"/>
        <end position="29"/>
    </location>
</feature>
<dbReference type="GO" id="GO:0019104">
    <property type="term" value="F:DNA N-glycosylase activity"/>
    <property type="evidence" value="ECO:0007669"/>
    <property type="project" value="InterPro"/>
</dbReference>
<dbReference type="InterPro" id="IPR044811">
    <property type="entry name" value="DME/ROS1"/>
</dbReference>
<dbReference type="GO" id="GO:0141166">
    <property type="term" value="P:chromosomal 5-methylcytosine DNA demethylation pathway"/>
    <property type="evidence" value="ECO:0007669"/>
    <property type="project" value="InterPro"/>
</dbReference>
<feature type="compositionally biased region" description="Polar residues" evidence="10">
    <location>
        <begin position="1168"/>
        <end position="1179"/>
    </location>
</feature>
<dbReference type="InterPro" id="IPR028924">
    <property type="entry name" value="Perm-CXXC"/>
</dbReference>
<evidence type="ECO:0000256" key="1">
    <source>
        <dbReference type="ARBA" id="ARBA00001966"/>
    </source>
</evidence>
<comment type="subcellular location">
    <subcellularLocation>
        <location evidence="2">Nucleus</location>
    </subcellularLocation>
</comment>
<dbReference type="GO" id="GO:0003906">
    <property type="term" value="F:DNA-(apurinic or apyrimidinic site) endonuclease activity"/>
    <property type="evidence" value="ECO:0007669"/>
    <property type="project" value="UniProtKB-ARBA"/>
</dbReference>
<dbReference type="CDD" id="cd00056">
    <property type="entry name" value="ENDO3c"/>
    <property type="match status" value="1"/>
</dbReference>
<dbReference type="InterPro" id="IPR023170">
    <property type="entry name" value="HhH_base_excis_C"/>
</dbReference>
<dbReference type="Pfam" id="PF15628">
    <property type="entry name" value="RRM_DME"/>
    <property type="match status" value="1"/>
</dbReference>
<evidence type="ECO:0000256" key="10">
    <source>
        <dbReference type="SAM" id="MobiDB-lite"/>
    </source>
</evidence>
<evidence type="ECO:0000256" key="9">
    <source>
        <dbReference type="ARBA" id="ARBA00023242"/>
    </source>
</evidence>
<feature type="compositionally biased region" description="Basic and acidic residues" evidence="10">
    <location>
        <begin position="433"/>
        <end position="448"/>
    </location>
</feature>
<evidence type="ECO:0000256" key="7">
    <source>
        <dbReference type="ARBA" id="ARBA00023014"/>
    </source>
</evidence>
<feature type="region of interest" description="Disordered" evidence="10">
    <location>
        <begin position="868"/>
        <end position="914"/>
    </location>
</feature>
<dbReference type="InterPro" id="IPR003265">
    <property type="entry name" value="HhH-GPD_domain"/>
</dbReference>
<reference evidence="12" key="1">
    <citation type="submission" date="2022-07" db="EMBL/GenBank/DDBJ databases">
        <authorList>
            <person name="Macas J."/>
            <person name="Novak P."/>
            <person name="Neumann P."/>
        </authorList>
    </citation>
    <scope>NUCLEOTIDE SEQUENCE</scope>
</reference>
<comment type="caution">
    <text evidence="12">The sequence shown here is derived from an EMBL/GenBank/DDBJ whole genome shotgun (WGS) entry which is preliminary data.</text>
</comment>
<proteinExistence type="inferred from homology"/>
<sequence>MNLGRKILIPQHENGAMNNGEPPPMTPQRPILLRPNLFPADLQANQMEMMNWQILNRPDLVPLNPMEMRINHHQELPPQRHNLPSPNLIIPGGMQQMTQMERINWQDGPRQNLTQSDLIHSELRCKSMERINRLQGPLQRPNLPGPNLIQGETKGNWNEGTNWQELPAQISTQPHVTQAAMQWNQMERVNHHQEPPQRPFFPAQNLTPVGMQGKQIERLNQEEPQRLPTSEMQSEMEWKKIMDMCGQILQPGAEVSEMSANVNSIGPTDGVMAFQNTVLLKPQFFHTSAGPTNNHWNNTPIRSINLNENTDSYAENIRQPTTLAEVLWRRNTPQTPCHRNAAPDTPARFTDKPVTCKSYTQFEGSYYNDCHPASTNAASDCSRQYQPHGPTNWSLCSPTSGAAAACSSTACFSTLAPITPDKVQQSRMQPPGTEEKSYNQEENKKRETAFSCTQGDNHGVGLILNDPDSSSALKYTSEIGLNGDIDPTQTPQPKPQKRRKHRPKVVVEGKPKRTPRKPASAQKTDTPKENPTGKRKYVRKKGIKSKPEEQSNGVNEVSASNGDHAKPCRRALNFNLGNQATTESHGKTETENKIEEACIHGDQSCSLNFDAPQNTSKALTSSVQHEQRVGEQQIETHYVPQRPIQPSTPSATSKNNTLNAIARNLKAPNAILYQNSDPNVYNQNTINQGITDEQNERRGSKRDYQQYDSELSHPQNIALVRSSFLCHEMSRTVQPNILCTSLEIGSEAHKKMRSETMPCGTITSTPSCVTPIKDFSGLQAYASHVDERFSNPNLYSKISSKQVGDGTYGILNNWHTDPLVYLLRQRVSGKLPIVDNEKRCNPMAEIVAEHMPKQDSLNNQYTSLSQFESLQGQGTRIPPPTTSLNTPREVGRESSNQISHTKKRLPRKSKKARSDLQASIKARGELHDGFKHSVSIDILTIRLEHIVISDNGEVPNEQTALVPYKGDGTMIPFEGYDLTKKRKPRPKVNLDPETSKLWDLLMGKEGSDGTQTMDRDKEKWWDGEREVFRGRADSFIARMHLVQGDRRFSRWKGSVVDSVIGVFLTQNVTDHLSSSAFMSLAARFPPKPSCMKGKHCQDGLTAWVEEPEFQVIDPDGTITYHHTILKQSGCNQSTLTASEEFEHATENVAAGKVCLAEEQTKRIEEEVISSQNSSDSFTLQAHEEVRSSAGSNSEAEDQISEHSLMNFNSHQIFQHMELTAPFQKFQPHRTGVPLFETVSPPFGCQQSENSVYNTQNVSAAKSNSAFDCEIQSNIQSVQNSETASSNFWLTMKPFLGSEETAFDCLRKEAATLNSSAISTGKTDDSRRVGHMEGKISSSTAQNTAAPVKGGSINKSEHQVNLQQDSHSGCINQPTSHEETYNVIEPESTITAHSYPGDTNAKRQSELQIDAPSKQSIVDDMSTVNARKRKIAESKIVFDWDSLRKQAQSNSERKERTKDAMDSIDYEALRHAEVKEISDAIKERGMNNMLAERIKDFLNRIVREHGSVDLEWLRDVPPDKVKEYLLSIRGLGLKSVECVRLLTLHNLAFPVDTNVGRIAVRLGWVPLQPLPESLQLHLLEMYPVLETIQKYLWPRLCKLDQKTLYELHYQMITFGKVFCTKSKPNCNACPMRAECRHFASAFASARLALPGPEEKSMVSSIVPVSANGNPAAAFKPMPLLPESSGVTNSNVGSIAAVEKGLMSAFLDWPMPQLPHITTLNREAAGASISNCEPIIEEPATPEPLQEVSASDIEDAYYDDPDYIPTIELNMKEFTTNLQAVLQEQNMGMQEGDLSRALVSLNPNAASIPTKLKNISHLRTEHQVYELPDSHPLIKGMDRREPDDPSPYLLAIWTPGETASSIQLPDTKCNSQASGRLCEENTCYSCSCARETNSQIVRGTLLIPCRTATRGSFPLNGTYFQVNEVFADHASSLNPIDVPREMIWYLPRRTVYFGTSVSTIFKGLSTEQIQHCFWRGFVCVRGFDKTTRAPRPLMARLHFPASRLAKNKNETQKKDVSGAKRNTK</sequence>
<evidence type="ECO:0000256" key="6">
    <source>
        <dbReference type="ARBA" id="ARBA00023004"/>
    </source>
</evidence>
<dbReference type="GO" id="GO:0035514">
    <property type="term" value="F:DNA demethylase activity"/>
    <property type="evidence" value="ECO:0007669"/>
    <property type="project" value="InterPro"/>
</dbReference>
<dbReference type="SMART" id="SM00478">
    <property type="entry name" value="ENDO3c"/>
    <property type="match status" value="1"/>
</dbReference>
<evidence type="ECO:0000313" key="13">
    <source>
        <dbReference type="Proteomes" id="UP001152484"/>
    </source>
</evidence>
<feature type="domain" description="HhH-GPD" evidence="11">
    <location>
        <begin position="1444"/>
        <end position="1596"/>
    </location>
</feature>
<gene>
    <name evidence="12" type="ORF">CEURO_LOCUS19242</name>
</gene>
<feature type="compositionally biased region" description="Basic residues" evidence="10">
    <location>
        <begin position="495"/>
        <end position="504"/>
    </location>
</feature>
<feature type="region of interest" description="Disordered" evidence="10">
    <location>
        <begin position="421"/>
        <end position="456"/>
    </location>
</feature>
<dbReference type="GO" id="GO:0005634">
    <property type="term" value="C:nucleus"/>
    <property type="evidence" value="ECO:0007669"/>
    <property type="project" value="UniProtKB-SubCell"/>
</dbReference>
<keyword evidence="9" id="KW-0539">Nucleus</keyword>
<dbReference type="InterPro" id="IPR003651">
    <property type="entry name" value="Endonuclease3_FeS-loop_motif"/>
</dbReference>
<protein>
    <recommendedName>
        <fullName evidence="11">HhH-GPD domain-containing protein</fullName>
    </recommendedName>
</protein>
<dbReference type="Pfam" id="PF15629">
    <property type="entry name" value="Perm-CXXC"/>
    <property type="match status" value="1"/>
</dbReference>
<evidence type="ECO:0000259" key="11">
    <source>
        <dbReference type="SMART" id="SM00478"/>
    </source>
</evidence>
<dbReference type="Proteomes" id="UP001152484">
    <property type="component" value="Unassembled WGS sequence"/>
</dbReference>
<feature type="compositionally biased region" description="Basic residues" evidence="10">
    <location>
        <begin position="900"/>
        <end position="911"/>
    </location>
</feature>
<dbReference type="SUPFAM" id="SSF48150">
    <property type="entry name" value="DNA-glycosylase"/>
    <property type="match status" value="1"/>
</dbReference>
<dbReference type="OrthoDB" id="5607at2759"/>
<name>A0A9P0ZUY7_CUSEU</name>
<dbReference type="GO" id="GO:0046872">
    <property type="term" value="F:metal ion binding"/>
    <property type="evidence" value="ECO:0007669"/>
    <property type="project" value="UniProtKB-KW"/>
</dbReference>
<dbReference type="Gene3D" id="1.10.1670.10">
    <property type="entry name" value="Helix-hairpin-Helix base-excision DNA repair enzymes (C-terminal)"/>
    <property type="match status" value="1"/>
</dbReference>
<dbReference type="SMART" id="SM00525">
    <property type="entry name" value="FES"/>
    <property type="match status" value="1"/>
</dbReference>
<dbReference type="PANTHER" id="PTHR46213:SF6">
    <property type="entry name" value="TRANSCRIPTIONAL ACTIVATOR DEMETER-LIKE"/>
    <property type="match status" value="1"/>
</dbReference>
<dbReference type="InterPro" id="IPR011257">
    <property type="entry name" value="DNA_glycosylase"/>
</dbReference>
<comment type="similarity">
    <text evidence="3">Belongs to the DNA glycosylase family. DEMETER subfamily.</text>
</comment>
<keyword evidence="13" id="KW-1185">Reference proteome</keyword>